<keyword evidence="3" id="KW-1185">Reference proteome</keyword>
<organism evidence="2 3">
    <name type="scientific">Bermanella marisrubri</name>
    <dbReference type="NCBI Taxonomy" id="207949"/>
    <lineage>
        <taxon>Bacteria</taxon>
        <taxon>Pseudomonadati</taxon>
        <taxon>Pseudomonadota</taxon>
        <taxon>Gammaproteobacteria</taxon>
        <taxon>Oceanospirillales</taxon>
        <taxon>Oceanospirillaceae</taxon>
        <taxon>Bermanella</taxon>
    </lineage>
</organism>
<name>Q1N3C3_9GAMM</name>
<dbReference type="InterPro" id="IPR035965">
    <property type="entry name" value="PAS-like_dom_sf"/>
</dbReference>
<evidence type="ECO:0000259" key="1">
    <source>
        <dbReference type="Pfam" id="PF00989"/>
    </source>
</evidence>
<gene>
    <name evidence="2" type="ORF">RED65_13327</name>
</gene>
<dbReference type="AlphaFoldDB" id="Q1N3C3"/>
<proteinExistence type="predicted"/>
<dbReference type="OrthoDB" id="5675566at2"/>
<dbReference type="CDD" id="cd00130">
    <property type="entry name" value="PAS"/>
    <property type="match status" value="1"/>
</dbReference>
<dbReference type="SUPFAM" id="SSF55785">
    <property type="entry name" value="PYP-like sensor domain (PAS domain)"/>
    <property type="match status" value="1"/>
</dbReference>
<dbReference type="Gene3D" id="3.30.450.20">
    <property type="entry name" value="PAS domain"/>
    <property type="match status" value="1"/>
</dbReference>
<dbReference type="InterPro" id="IPR013767">
    <property type="entry name" value="PAS_fold"/>
</dbReference>
<dbReference type="HOGENOM" id="CLU_097884_0_1_6"/>
<dbReference type="GO" id="GO:0006355">
    <property type="term" value="P:regulation of DNA-templated transcription"/>
    <property type="evidence" value="ECO:0007669"/>
    <property type="project" value="InterPro"/>
</dbReference>
<comment type="caution">
    <text evidence="2">The sequence shown here is derived from an EMBL/GenBank/DDBJ whole genome shotgun (WGS) entry which is preliminary data.</text>
</comment>
<sequence>MDITPIAKQATWPQGKNICSKTDLKGNITYINRAFMKVTQLHEGQLLGQPHNIIRHPDMPKGFFRHMWQELEAHHEFTGIIKNITSMGEYYWSDALINATDDGEGNQNGFFSVRREASQELIEQIEPIYKAMLEIEKPGTDESINASVQYFLKARITIQTSANKSHDISGVTS</sequence>
<dbReference type="EMBL" id="AAQH01000005">
    <property type="protein sequence ID" value="EAT12668.1"/>
    <property type="molecule type" value="Genomic_DNA"/>
</dbReference>
<dbReference type="STRING" id="207949.RED65_13327"/>
<evidence type="ECO:0000313" key="3">
    <source>
        <dbReference type="Proteomes" id="UP000004263"/>
    </source>
</evidence>
<dbReference type="InterPro" id="IPR000014">
    <property type="entry name" value="PAS"/>
</dbReference>
<keyword evidence="2" id="KW-0675">Receptor</keyword>
<dbReference type="NCBIfam" id="TIGR00229">
    <property type="entry name" value="sensory_box"/>
    <property type="match status" value="1"/>
</dbReference>
<protein>
    <submittedName>
        <fullName evidence="2">Aerotaxis receptor</fullName>
    </submittedName>
</protein>
<accession>Q1N3C3</accession>
<feature type="domain" description="PAS fold" evidence="1">
    <location>
        <begin position="22"/>
        <end position="112"/>
    </location>
</feature>
<dbReference type="Pfam" id="PF00989">
    <property type="entry name" value="PAS"/>
    <property type="match status" value="1"/>
</dbReference>
<reference evidence="2 3" key="1">
    <citation type="submission" date="2006-03" db="EMBL/GenBank/DDBJ databases">
        <authorList>
            <person name="Pinhassi J."/>
            <person name="Pedros-Alio C."/>
            <person name="Ferriera S."/>
            <person name="Johnson J."/>
            <person name="Kravitz S."/>
            <person name="Halpern A."/>
            <person name="Remington K."/>
            <person name="Beeson K."/>
            <person name="Tran B."/>
            <person name="Rogers Y.-H."/>
            <person name="Friedman R."/>
            <person name="Venter J.C."/>
        </authorList>
    </citation>
    <scope>NUCLEOTIDE SEQUENCE [LARGE SCALE GENOMIC DNA]</scope>
    <source>
        <strain evidence="2 3">RED65</strain>
    </source>
</reference>
<evidence type="ECO:0000313" key="2">
    <source>
        <dbReference type="EMBL" id="EAT12668.1"/>
    </source>
</evidence>
<dbReference type="Proteomes" id="UP000004263">
    <property type="component" value="Unassembled WGS sequence"/>
</dbReference>
<dbReference type="RefSeq" id="WP_007018457.1">
    <property type="nucleotide sequence ID" value="NZ_CH724117.1"/>
</dbReference>